<evidence type="ECO:0000259" key="2">
    <source>
        <dbReference type="Pfam" id="PF14522"/>
    </source>
</evidence>
<dbReference type="OrthoDB" id="14108at2"/>
<dbReference type="EMBL" id="SRSD01000004">
    <property type="protein sequence ID" value="KAA0892189.1"/>
    <property type="molecule type" value="Genomic_DNA"/>
</dbReference>
<sequence length="99" mass="10805">MRNVLVGVVALTACTLGSVVFATSDKALLYGGAGQGRVIFDGRLHASKGLVCKDCHSMIFDTKKKALMTMDDHFKSVACFTCHDGTKVFNDCEKCHRKF</sequence>
<dbReference type="Proteomes" id="UP000324298">
    <property type="component" value="Unassembled WGS sequence"/>
</dbReference>
<comment type="caution">
    <text evidence="3">The sequence shown here is derived from an EMBL/GenBank/DDBJ whole genome shotgun (WGS) entry which is preliminary data.</text>
</comment>
<dbReference type="InterPro" id="IPR029467">
    <property type="entry name" value="Cyt_c7-like"/>
</dbReference>
<protein>
    <submittedName>
        <fullName evidence="3">Cytochrome C</fullName>
    </submittedName>
</protein>
<dbReference type="AlphaFoldDB" id="A0A5A9XJB9"/>
<organism evidence="3 4">
    <name type="scientific">Oryzomonas rubra</name>
    <dbReference type="NCBI Taxonomy" id="2509454"/>
    <lineage>
        <taxon>Bacteria</taxon>
        <taxon>Pseudomonadati</taxon>
        <taxon>Thermodesulfobacteriota</taxon>
        <taxon>Desulfuromonadia</taxon>
        <taxon>Geobacterales</taxon>
        <taxon>Geobacteraceae</taxon>
        <taxon>Oryzomonas</taxon>
    </lineage>
</organism>
<feature type="domain" description="Cytochrome c7-like" evidence="2">
    <location>
        <begin position="38"/>
        <end position="97"/>
    </location>
</feature>
<feature type="chain" id="PRO_5022878805" evidence="1">
    <location>
        <begin position="23"/>
        <end position="99"/>
    </location>
</feature>
<evidence type="ECO:0000313" key="3">
    <source>
        <dbReference type="EMBL" id="KAA0892189.1"/>
    </source>
</evidence>
<evidence type="ECO:0000256" key="1">
    <source>
        <dbReference type="SAM" id="SignalP"/>
    </source>
</evidence>
<keyword evidence="4" id="KW-1185">Reference proteome</keyword>
<accession>A0A5A9XJB9</accession>
<feature type="signal peptide" evidence="1">
    <location>
        <begin position="1"/>
        <end position="22"/>
    </location>
</feature>
<dbReference type="RefSeq" id="WP_149307126.1">
    <property type="nucleotide sequence ID" value="NZ_SRSD01000004.1"/>
</dbReference>
<gene>
    <name evidence="3" type="ORF">ET418_08285</name>
</gene>
<evidence type="ECO:0000313" key="4">
    <source>
        <dbReference type="Proteomes" id="UP000324298"/>
    </source>
</evidence>
<dbReference type="Pfam" id="PF14522">
    <property type="entry name" value="Cytochrome_C7"/>
    <property type="match status" value="1"/>
</dbReference>
<dbReference type="SUPFAM" id="SSF48695">
    <property type="entry name" value="Multiheme cytochromes"/>
    <property type="match status" value="1"/>
</dbReference>
<dbReference type="NCBIfam" id="TIGR04257">
    <property type="entry name" value="nanowire_3heme"/>
    <property type="match status" value="1"/>
</dbReference>
<dbReference type="Gene3D" id="3.90.10.10">
    <property type="entry name" value="Cytochrome C3"/>
    <property type="match status" value="1"/>
</dbReference>
<dbReference type="InterPro" id="IPR036280">
    <property type="entry name" value="Multihaem_cyt_sf"/>
</dbReference>
<keyword evidence="1" id="KW-0732">Signal</keyword>
<proteinExistence type="predicted"/>
<reference evidence="3 4" key="1">
    <citation type="submission" date="2019-04" db="EMBL/GenBank/DDBJ databases">
        <title>Geobacter ruber sp. nov., ferric-reducing bacteria isolated from paddy soil.</title>
        <authorList>
            <person name="Xu Z."/>
            <person name="Masuda Y."/>
            <person name="Itoh H."/>
            <person name="Senoo K."/>
        </authorList>
    </citation>
    <scope>NUCLEOTIDE SEQUENCE [LARGE SCALE GENOMIC DNA]</scope>
    <source>
        <strain evidence="3 4">Red88</strain>
    </source>
</reference>
<dbReference type="InterPro" id="IPR026352">
    <property type="entry name" value="Nanowire_3heme"/>
</dbReference>
<name>A0A5A9XJB9_9BACT</name>